<organism evidence="1 2">
    <name type="scientific">Aphis glycines</name>
    <name type="common">Soybean aphid</name>
    <dbReference type="NCBI Taxonomy" id="307491"/>
    <lineage>
        <taxon>Eukaryota</taxon>
        <taxon>Metazoa</taxon>
        <taxon>Ecdysozoa</taxon>
        <taxon>Arthropoda</taxon>
        <taxon>Hexapoda</taxon>
        <taxon>Insecta</taxon>
        <taxon>Pterygota</taxon>
        <taxon>Neoptera</taxon>
        <taxon>Paraneoptera</taxon>
        <taxon>Hemiptera</taxon>
        <taxon>Sternorrhyncha</taxon>
        <taxon>Aphidomorpha</taxon>
        <taxon>Aphidoidea</taxon>
        <taxon>Aphididae</taxon>
        <taxon>Aphidini</taxon>
        <taxon>Aphis</taxon>
        <taxon>Aphis</taxon>
    </lineage>
</organism>
<sequence>MCKPKKETSETLMLNKGFPIKQNKTKQQILSVLNSSVNDKVNHFWHSLQLPNPPQLYEVKLKRTMKIMKTNYSVEVHHLICSKNHDIQFESLITNDLLANNSKAVEIPTQDNFILINVSRQQKEKMKISENTEVIIIPGQNIDNSSPVLSTNYKGGLAPNRPAILKKKLDPSASERYRNELMKHSDNDLEVLMIEWGPEHGDQMDDMDESCSD</sequence>
<accession>A0A6G0T4P4</accession>
<dbReference type="OrthoDB" id="7554123at2759"/>
<gene>
    <name evidence="1" type="ORF">AGLY_013963</name>
</gene>
<comment type="caution">
    <text evidence="1">The sequence shown here is derived from an EMBL/GenBank/DDBJ whole genome shotgun (WGS) entry which is preliminary data.</text>
</comment>
<dbReference type="AlphaFoldDB" id="A0A6G0T4P4"/>
<evidence type="ECO:0000313" key="1">
    <source>
        <dbReference type="EMBL" id="KAE9525914.1"/>
    </source>
</evidence>
<name>A0A6G0T4P4_APHGL</name>
<proteinExistence type="predicted"/>
<evidence type="ECO:0000313" key="2">
    <source>
        <dbReference type="Proteomes" id="UP000475862"/>
    </source>
</evidence>
<reference evidence="1 2" key="1">
    <citation type="submission" date="2019-08" db="EMBL/GenBank/DDBJ databases">
        <title>The genome of the soybean aphid Biotype 1, its phylome, world population structure and adaptation to the North American continent.</title>
        <authorList>
            <person name="Giordano R."/>
            <person name="Donthu R.K."/>
            <person name="Hernandez A.G."/>
            <person name="Wright C.L."/>
            <person name="Zimin A.V."/>
        </authorList>
    </citation>
    <scope>NUCLEOTIDE SEQUENCE [LARGE SCALE GENOMIC DNA]</scope>
    <source>
        <tissue evidence="1">Whole aphids</tissue>
    </source>
</reference>
<dbReference type="EMBL" id="VYZN01000057">
    <property type="protein sequence ID" value="KAE9525914.1"/>
    <property type="molecule type" value="Genomic_DNA"/>
</dbReference>
<protein>
    <submittedName>
        <fullName evidence="1">Uncharacterized protein</fullName>
    </submittedName>
</protein>
<dbReference type="Proteomes" id="UP000475862">
    <property type="component" value="Unassembled WGS sequence"/>
</dbReference>
<keyword evidence="2" id="KW-1185">Reference proteome</keyword>